<reference evidence="2 3" key="1">
    <citation type="journal article" date="2018" name="Nat. Ecol. Evol.">
        <title>Pezizomycetes genomes reveal the molecular basis of ectomycorrhizal truffle lifestyle.</title>
        <authorList>
            <person name="Murat C."/>
            <person name="Payen T."/>
            <person name="Noel B."/>
            <person name="Kuo A."/>
            <person name="Morin E."/>
            <person name="Chen J."/>
            <person name="Kohler A."/>
            <person name="Krizsan K."/>
            <person name="Balestrini R."/>
            <person name="Da Silva C."/>
            <person name="Montanini B."/>
            <person name="Hainaut M."/>
            <person name="Levati E."/>
            <person name="Barry K.W."/>
            <person name="Belfiori B."/>
            <person name="Cichocki N."/>
            <person name="Clum A."/>
            <person name="Dockter R.B."/>
            <person name="Fauchery L."/>
            <person name="Guy J."/>
            <person name="Iotti M."/>
            <person name="Le Tacon F."/>
            <person name="Lindquist E.A."/>
            <person name="Lipzen A."/>
            <person name="Malagnac F."/>
            <person name="Mello A."/>
            <person name="Molinier V."/>
            <person name="Miyauchi S."/>
            <person name="Poulain J."/>
            <person name="Riccioni C."/>
            <person name="Rubini A."/>
            <person name="Sitrit Y."/>
            <person name="Splivallo R."/>
            <person name="Traeger S."/>
            <person name="Wang M."/>
            <person name="Zifcakova L."/>
            <person name="Wipf D."/>
            <person name="Zambonelli A."/>
            <person name="Paolocci F."/>
            <person name="Nowrousian M."/>
            <person name="Ottonello S."/>
            <person name="Baldrian P."/>
            <person name="Spatafora J.W."/>
            <person name="Henrissat B."/>
            <person name="Nagy L.G."/>
            <person name="Aury J.M."/>
            <person name="Wincker P."/>
            <person name="Grigoriev I.V."/>
            <person name="Bonfante P."/>
            <person name="Martin F.M."/>
        </authorList>
    </citation>
    <scope>NUCLEOTIDE SEQUENCE [LARGE SCALE GENOMIC DNA]</scope>
    <source>
        <strain evidence="2 3">RN42</strain>
    </source>
</reference>
<protein>
    <submittedName>
        <fullName evidence="2">Uncharacterized protein</fullName>
    </submittedName>
</protein>
<accession>A0A3N4HUR5</accession>
<feature type="transmembrane region" description="Helical" evidence="1">
    <location>
        <begin position="350"/>
        <end position="374"/>
    </location>
</feature>
<dbReference type="Proteomes" id="UP000275078">
    <property type="component" value="Unassembled WGS sequence"/>
</dbReference>
<name>A0A3N4HUR5_ASCIM</name>
<dbReference type="PANTHER" id="PTHR37576:SF2">
    <property type="entry name" value="DEFECT AT LOW TEMPERATURE PROTEIN 1"/>
    <property type="match status" value="1"/>
</dbReference>
<dbReference type="OrthoDB" id="5357734at2759"/>
<evidence type="ECO:0000313" key="3">
    <source>
        <dbReference type="Proteomes" id="UP000275078"/>
    </source>
</evidence>
<sequence length="452" mass="50022">MLLTKFRLTRLAGAVIFAALVRANGPLFQQAIKTESRQAIDSVVIKADMMEALPQGWSGVMSTNVETVNDVSPSFARIIGEYKDRKPIMLRLAVNNQGCEGEEAVCEAMMLGTGFKVECREEEFGYDLRVDPEVMGQAAQEVVVFETNVTELAGRSGSSGFAVRAGWKERGDCAGTGRRRVCEFVPWRVRYKVEIRKGREVRLMGNYGDDELVGAYYEGDVPWDSKTSTFGGFTFAFREFYESRSVRKFLQQRALGWVTESTGLFPGQHLRPEAGEFVNGVGTECTQTQYNDPMQGIIAGIREVMLRSSIEARKVARQFDGQKTITTIAQGTNIFSARRSRPVQVYVSNYPFLGIALAVVLVAALVVLLTFIGYNKLGRSVSMSPIEVAKAFGAPLLESGGSNESIEGLLKLMERRGMGEVQYGEVLVGEERRLGFEGVGNVQRPRRGARYL</sequence>
<dbReference type="STRING" id="1160509.A0A3N4HUR5"/>
<keyword evidence="1" id="KW-0472">Membrane</keyword>
<evidence type="ECO:0000313" key="2">
    <source>
        <dbReference type="EMBL" id="RPA77419.1"/>
    </source>
</evidence>
<organism evidence="2 3">
    <name type="scientific">Ascobolus immersus RN42</name>
    <dbReference type="NCBI Taxonomy" id="1160509"/>
    <lineage>
        <taxon>Eukaryota</taxon>
        <taxon>Fungi</taxon>
        <taxon>Dikarya</taxon>
        <taxon>Ascomycota</taxon>
        <taxon>Pezizomycotina</taxon>
        <taxon>Pezizomycetes</taxon>
        <taxon>Pezizales</taxon>
        <taxon>Ascobolaceae</taxon>
        <taxon>Ascobolus</taxon>
    </lineage>
</organism>
<gene>
    <name evidence="2" type="ORF">BJ508DRAFT_171406</name>
</gene>
<dbReference type="AlphaFoldDB" id="A0A3N4HUR5"/>
<dbReference type="EMBL" id="ML119727">
    <property type="protein sequence ID" value="RPA77419.1"/>
    <property type="molecule type" value="Genomic_DNA"/>
</dbReference>
<proteinExistence type="predicted"/>
<keyword evidence="3" id="KW-1185">Reference proteome</keyword>
<evidence type="ECO:0000256" key="1">
    <source>
        <dbReference type="SAM" id="Phobius"/>
    </source>
</evidence>
<dbReference type="PANTHER" id="PTHR37576">
    <property type="entry name" value="DEFECT AT LOW TEMPERATURE PROTEIN 1"/>
    <property type="match status" value="1"/>
</dbReference>
<keyword evidence="1" id="KW-1133">Transmembrane helix</keyword>
<keyword evidence="1" id="KW-0812">Transmembrane</keyword>